<dbReference type="PANTHER" id="PTHR35936">
    <property type="entry name" value="MEMBRANE-BOUND LYTIC MUREIN TRANSGLYCOSYLASE F"/>
    <property type="match status" value="1"/>
</dbReference>
<proteinExistence type="inferred from homology"/>
<dbReference type="CDD" id="cd13711">
    <property type="entry name" value="PBP2_Ngo0372_TcyA"/>
    <property type="match status" value="1"/>
</dbReference>
<evidence type="ECO:0000256" key="5">
    <source>
        <dbReference type="SAM" id="SignalP"/>
    </source>
</evidence>
<dbReference type="Pfam" id="PF00497">
    <property type="entry name" value="SBP_bac_3"/>
    <property type="match status" value="1"/>
</dbReference>
<evidence type="ECO:0000256" key="3">
    <source>
        <dbReference type="ARBA" id="ARBA00022729"/>
    </source>
</evidence>
<feature type="chain" id="PRO_5038505550" evidence="5">
    <location>
        <begin position="26"/>
        <end position="282"/>
    </location>
</feature>
<feature type="domain" description="Solute-binding protein family 3/N-terminal" evidence="6">
    <location>
        <begin position="56"/>
        <end position="277"/>
    </location>
</feature>
<comment type="similarity">
    <text evidence="2 4">Belongs to the bacterial solute-binding protein 3 family.</text>
</comment>
<dbReference type="InterPro" id="IPR001638">
    <property type="entry name" value="Solute-binding_3/MltF_N"/>
</dbReference>
<accession>A0A943HJP1</accession>
<dbReference type="Gene3D" id="3.40.190.10">
    <property type="entry name" value="Periplasmic binding protein-like II"/>
    <property type="match status" value="2"/>
</dbReference>
<evidence type="ECO:0000256" key="2">
    <source>
        <dbReference type="ARBA" id="ARBA00010333"/>
    </source>
</evidence>
<feature type="signal peptide" evidence="5">
    <location>
        <begin position="1"/>
        <end position="25"/>
    </location>
</feature>
<evidence type="ECO:0000256" key="1">
    <source>
        <dbReference type="ARBA" id="ARBA00004196"/>
    </source>
</evidence>
<comment type="subcellular location">
    <subcellularLocation>
        <location evidence="1">Cell envelope</location>
    </subcellularLocation>
</comment>
<evidence type="ECO:0000313" key="7">
    <source>
        <dbReference type="EMBL" id="MBS5332512.1"/>
    </source>
</evidence>
<dbReference type="GO" id="GO:0030313">
    <property type="term" value="C:cell envelope"/>
    <property type="evidence" value="ECO:0007669"/>
    <property type="project" value="UniProtKB-SubCell"/>
</dbReference>
<evidence type="ECO:0000259" key="6">
    <source>
        <dbReference type="SMART" id="SM00062"/>
    </source>
</evidence>
<reference evidence="7" key="1">
    <citation type="submission" date="2021-02" db="EMBL/GenBank/DDBJ databases">
        <title>Infant gut strain persistence is associated with maternal origin, phylogeny, and functional potential including surface adhesion and iron acquisition.</title>
        <authorList>
            <person name="Lou Y.C."/>
        </authorList>
    </citation>
    <scope>NUCLEOTIDE SEQUENCE</scope>
    <source>
        <strain evidence="7">L3_101_000M1_dasL3_101_000M1_concoct_87</strain>
    </source>
</reference>
<evidence type="ECO:0000256" key="4">
    <source>
        <dbReference type="RuleBase" id="RU003744"/>
    </source>
</evidence>
<dbReference type="EMBL" id="JAGZGG010000017">
    <property type="protein sequence ID" value="MBS5332512.1"/>
    <property type="molecule type" value="Genomic_DNA"/>
</dbReference>
<dbReference type="PANTHER" id="PTHR35936:SF35">
    <property type="entry name" value="L-CYSTINE-BINDING PROTEIN TCYJ"/>
    <property type="match status" value="1"/>
</dbReference>
<dbReference type="SMART" id="SM00062">
    <property type="entry name" value="PBPb"/>
    <property type="match status" value="1"/>
</dbReference>
<comment type="caution">
    <text evidence="7">The sequence shown here is derived from an EMBL/GenBank/DDBJ whole genome shotgun (WGS) entry which is preliminary data.</text>
</comment>
<dbReference type="InterPro" id="IPR018313">
    <property type="entry name" value="SBP_3_CS"/>
</dbReference>
<dbReference type="Proteomes" id="UP000759273">
    <property type="component" value="Unassembled WGS sequence"/>
</dbReference>
<dbReference type="SUPFAM" id="SSF53850">
    <property type="entry name" value="Periplasmic binding protein-like II"/>
    <property type="match status" value="1"/>
</dbReference>
<dbReference type="PROSITE" id="PS51257">
    <property type="entry name" value="PROKAR_LIPOPROTEIN"/>
    <property type="match status" value="1"/>
</dbReference>
<organism evidence="7 8">
    <name type="scientific">Subdoligranulum variabile</name>
    <dbReference type="NCBI Taxonomy" id="214851"/>
    <lineage>
        <taxon>Bacteria</taxon>
        <taxon>Bacillati</taxon>
        <taxon>Bacillota</taxon>
        <taxon>Clostridia</taxon>
        <taxon>Eubacteriales</taxon>
        <taxon>Oscillospiraceae</taxon>
        <taxon>Subdoligranulum</taxon>
    </lineage>
</organism>
<gene>
    <name evidence="7" type="ORF">KHY36_08290</name>
</gene>
<dbReference type="AlphaFoldDB" id="A0A943HJP1"/>
<name>A0A943HJP1_9FIRM</name>
<sequence>MKNLAKLTALTLTAALALTACGSTADSAAPAESTADTAATEETGGDLLSQIQANGTITVAMEGTWAPWTYHDESDNLVGYDVEVATKIAEKLGVEPKFVEGEWDGLLAGLDAGRYDIMVNGVDITPERAEKYDFSTPYAYNRTAVITQKDNDSIKALEDLNGKTTANTISSTYAELAEQYGATVTGVDDLNQTFELLLSGRIDATLNAEVTYYDYMKEHPDANAKIAVLTADANEVAIPMRKGDETATLRAAIDTAIEEMRADGTLKELSEKYFGTDISTNE</sequence>
<dbReference type="PROSITE" id="PS01039">
    <property type="entry name" value="SBP_BACTERIAL_3"/>
    <property type="match status" value="1"/>
</dbReference>
<keyword evidence="3 5" id="KW-0732">Signal</keyword>
<evidence type="ECO:0000313" key="8">
    <source>
        <dbReference type="Proteomes" id="UP000759273"/>
    </source>
</evidence>
<protein>
    <submittedName>
        <fullName evidence="7">Amino acid ABC transporter substrate-binding protein</fullName>
    </submittedName>
</protein>